<dbReference type="Proteomes" id="UP000596035">
    <property type="component" value="Chromosome"/>
</dbReference>
<dbReference type="PRINTS" id="PR00368">
    <property type="entry name" value="FADPNR"/>
</dbReference>
<evidence type="ECO:0000256" key="2">
    <source>
        <dbReference type="ARBA" id="ARBA00023002"/>
    </source>
</evidence>
<keyword evidence="1" id="KW-0285">Flavoprotein</keyword>
<keyword evidence="2" id="KW-0560">Oxidoreductase</keyword>
<dbReference type="KEGG" id="amur:ADH66_09590"/>
<dbReference type="PRINTS" id="PR00469">
    <property type="entry name" value="PNDRDTASEII"/>
</dbReference>
<dbReference type="EMBL" id="CP021422">
    <property type="protein sequence ID" value="ASB40884.1"/>
    <property type="molecule type" value="Genomic_DNA"/>
</dbReference>
<dbReference type="PANTHER" id="PTHR48105">
    <property type="entry name" value="THIOREDOXIN REDUCTASE 1-RELATED-RELATED"/>
    <property type="match status" value="1"/>
</dbReference>
<protein>
    <submittedName>
        <fullName evidence="5">NAD(P)/FAD-dependent oxidoreductase</fullName>
    </submittedName>
</protein>
<feature type="domain" description="FAD/NAD(P)-binding" evidence="3">
    <location>
        <begin position="207"/>
        <end position="268"/>
    </location>
</feature>
<feature type="domain" description="FAD/NAD(P)-binding" evidence="3">
    <location>
        <begin position="2"/>
        <end position="144"/>
    </location>
</feature>
<gene>
    <name evidence="4" type="ORF">ADH66_09590</name>
    <name evidence="5" type="ORF">I5Q82_19625</name>
</gene>
<reference evidence="6" key="2">
    <citation type="submission" date="2017-05" db="EMBL/GenBank/DDBJ databases">
        <title>Improved OligoMM genomes.</title>
        <authorList>
            <person name="Garzetti D."/>
        </authorList>
    </citation>
    <scope>NUCLEOTIDE SEQUENCE [LARGE SCALE GENOMIC DNA]</scope>
    <source>
        <strain evidence="6">KB18</strain>
    </source>
</reference>
<dbReference type="InterPro" id="IPR050097">
    <property type="entry name" value="Ferredoxin-NADP_redctase_2"/>
</dbReference>
<dbReference type="AlphaFoldDB" id="A0A1Z2XR27"/>
<dbReference type="GO" id="GO:0016491">
    <property type="term" value="F:oxidoreductase activity"/>
    <property type="evidence" value="ECO:0007669"/>
    <property type="project" value="UniProtKB-KW"/>
</dbReference>
<dbReference type="InterPro" id="IPR023753">
    <property type="entry name" value="FAD/NAD-binding_dom"/>
</dbReference>
<evidence type="ECO:0000313" key="7">
    <source>
        <dbReference type="Proteomes" id="UP000596035"/>
    </source>
</evidence>
<accession>A0A1Z2XR27</accession>
<name>A0A1Z2XR27_9FIRM</name>
<dbReference type="Proteomes" id="UP000196710">
    <property type="component" value="Chromosome"/>
</dbReference>
<dbReference type="Pfam" id="PF07992">
    <property type="entry name" value="Pyr_redox_2"/>
    <property type="match status" value="2"/>
</dbReference>
<evidence type="ECO:0000259" key="3">
    <source>
        <dbReference type="Pfam" id="PF07992"/>
    </source>
</evidence>
<reference evidence="4" key="1">
    <citation type="journal article" date="2017" name="Genome Announc.">
        <title>High-Quality Whole-Genome Sequences of the Oligo-Mouse-Microbiota Bacterial Community.</title>
        <authorList>
            <person name="Garzetti D."/>
            <person name="Brugiroux S."/>
            <person name="Bunk B."/>
            <person name="Pukall R."/>
            <person name="McCoy K.D."/>
            <person name="Macpherson A.J."/>
            <person name="Stecher B."/>
        </authorList>
    </citation>
    <scope>NUCLEOTIDE SEQUENCE</scope>
    <source>
        <strain evidence="4">KB18</strain>
    </source>
</reference>
<evidence type="ECO:0000313" key="5">
    <source>
        <dbReference type="EMBL" id="QQR30166.1"/>
    </source>
</evidence>
<reference evidence="5 7" key="3">
    <citation type="submission" date="2020-11" db="EMBL/GenBank/DDBJ databases">
        <title>Closed and high quality bacterial genomes of the OMM12 community.</title>
        <authorList>
            <person name="Marbouty M."/>
            <person name="Lamy-Besnier Q."/>
            <person name="Debarbieux L."/>
            <person name="Koszul R."/>
        </authorList>
    </citation>
    <scope>NUCLEOTIDE SEQUENCE [LARGE SCALE GENOMIC DNA]</scope>
    <source>
        <strain evidence="5 7">KB18</strain>
    </source>
</reference>
<dbReference type="InterPro" id="IPR036188">
    <property type="entry name" value="FAD/NAD-bd_sf"/>
</dbReference>
<keyword evidence="6" id="KW-1185">Reference proteome</keyword>
<dbReference type="RefSeq" id="WP_066541363.1">
    <property type="nucleotide sequence ID" value="NZ_CP021422.1"/>
</dbReference>
<organism evidence="5 7">
    <name type="scientific">Acutalibacter muris</name>
    <dbReference type="NCBI Taxonomy" id="1796620"/>
    <lineage>
        <taxon>Bacteria</taxon>
        <taxon>Bacillati</taxon>
        <taxon>Bacillota</taxon>
        <taxon>Clostridia</taxon>
        <taxon>Eubacteriales</taxon>
        <taxon>Acutalibacteraceae</taxon>
        <taxon>Acutalibacter</taxon>
    </lineage>
</organism>
<dbReference type="EMBL" id="CP065321">
    <property type="protein sequence ID" value="QQR30166.1"/>
    <property type="molecule type" value="Genomic_DNA"/>
</dbReference>
<evidence type="ECO:0000313" key="4">
    <source>
        <dbReference type="EMBL" id="ASB40884.1"/>
    </source>
</evidence>
<dbReference type="SUPFAM" id="SSF51905">
    <property type="entry name" value="FAD/NAD(P)-binding domain"/>
    <property type="match status" value="1"/>
</dbReference>
<evidence type="ECO:0000313" key="6">
    <source>
        <dbReference type="Proteomes" id="UP000196710"/>
    </source>
</evidence>
<sequence>MYDLLIIGSGPAGVSAALSAKARGLDFLWFGSRQLSPKIAKAERVMNYPGLPAVTGPEMREAFLHQVDSLGISVLEERVNSIYGMGGYYTAVVNDKMYDGRTVILAPGVSNSREIPGESRLLGKGVSYCATCDGELYRGKRIAVVCTDPSLEEEVEFLAGLASDVFLCTSYKDCGVQRDNVRHTVGYPAEILGEDRASGLICGGETVAADGVFCLRSCVAPSALLPGLAAECGHIQVDRGQRTNLPGCFAAGDCTGRPYQYAKAVGEGNVALHSVVEYLKEMEACE</sequence>
<dbReference type="Gene3D" id="3.50.50.60">
    <property type="entry name" value="FAD/NAD(P)-binding domain"/>
    <property type="match status" value="2"/>
</dbReference>
<evidence type="ECO:0000256" key="1">
    <source>
        <dbReference type="ARBA" id="ARBA00022630"/>
    </source>
</evidence>
<proteinExistence type="predicted"/>